<feature type="region of interest" description="Disordered" evidence="1">
    <location>
        <begin position="59"/>
        <end position="86"/>
    </location>
</feature>
<reference evidence="2" key="1">
    <citation type="submission" date="2021-03" db="EMBL/GenBank/DDBJ databases">
        <authorList>
            <person name="Tagirdzhanova G."/>
        </authorList>
    </citation>
    <scope>NUCLEOTIDE SEQUENCE</scope>
</reference>
<sequence length="132" mass="14598">MTILKRASYVCPEGQNIDIRGAEVTIIRKLGIKKTLRAATTGKEGVCFVDAQIEPGQNSQQTRLKDIYPNGRQETSKRGQKAGGSGMEFIFGDSLDRMEQDERQVSVRFEKDIETRSYDPVVGAGGLTRAMV</sequence>
<dbReference type="InterPro" id="IPR036188">
    <property type="entry name" value="FAD/NAD-bd_sf"/>
</dbReference>
<dbReference type="OrthoDB" id="655030at2759"/>
<proteinExistence type="predicted"/>
<dbReference type="PANTHER" id="PTHR46865:SF2">
    <property type="entry name" value="MONOOXYGENASE"/>
    <property type="match status" value="1"/>
</dbReference>
<dbReference type="Gene3D" id="3.50.50.60">
    <property type="entry name" value="FAD/NAD(P)-binding domain"/>
    <property type="match status" value="1"/>
</dbReference>
<evidence type="ECO:0000313" key="2">
    <source>
        <dbReference type="EMBL" id="CAF9908732.1"/>
    </source>
</evidence>
<dbReference type="Proteomes" id="UP000664169">
    <property type="component" value="Unassembled WGS sequence"/>
</dbReference>
<dbReference type="InterPro" id="IPR051704">
    <property type="entry name" value="FAD_aromatic-hydroxylase"/>
</dbReference>
<keyword evidence="3" id="KW-1185">Reference proteome</keyword>
<evidence type="ECO:0000313" key="3">
    <source>
        <dbReference type="Proteomes" id="UP000664169"/>
    </source>
</evidence>
<organism evidence="2 3">
    <name type="scientific">Gomphillus americanus</name>
    <dbReference type="NCBI Taxonomy" id="1940652"/>
    <lineage>
        <taxon>Eukaryota</taxon>
        <taxon>Fungi</taxon>
        <taxon>Dikarya</taxon>
        <taxon>Ascomycota</taxon>
        <taxon>Pezizomycotina</taxon>
        <taxon>Lecanoromycetes</taxon>
        <taxon>OSLEUM clade</taxon>
        <taxon>Ostropomycetidae</taxon>
        <taxon>Ostropales</taxon>
        <taxon>Graphidaceae</taxon>
        <taxon>Gomphilloideae</taxon>
        <taxon>Gomphillus</taxon>
    </lineage>
</organism>
<gene>
    <name evidence="2" type="ORF">GOMPHAMPRED_006289</name>
</gene>
<accession>A0A8H3ER53</accession>
<dbReference type="AlphaFoldDB" id="A0A8H3ER53"/>
<protein>
    <submittedName>
        <fullName evidence="2">Uncharacterized protein</fullName>
    </submittedName>
</protein>
<dbReference type="Gene3D" id="3.30.9.30">
    <property type="match status" value="1"/>
</dbReference>
<dbReference type="EMBL" id="CAJPDQ010000004">
    <property type="protein sequence ID" value="CAF9908732.1"/>
    <property type="molecule type" value="Genomic_DNA"/>
</dbReference>
<evidence type="ECO:0000256" key="1">
    <source>
        <dbReference type="SAM" id="MobiDB-lite"/>
    </source>
</evidence>
<dbReference type="PANTHER" id="PTHR46865">
    <property type="entry name" value="OXIDOREDUCTASE-RELATED"/>
    <property type="match status" value="1"/>
</dbReference>
<name>A0A8H3ER53_9LECA</name>
<comment type="caution">
    <text evidence="2">The sequence shown here is derived from an EMBL/GenBank/DDBJ whole genome shotgun (WGS) entry which is preliminary data.</text>
</comment>